<evidence type="ECO:0000313" key="2">
    <source>
        <dbReference type="Proteomes" id="UP000027734"/>
    </source>
</evidence>
<evidence type="ECO:0000313" key="1">
    <source>
        <dbReference type="EMBL" id="KEJ91055.1"/>
    </source>
</evidence>
<sequence length="137" mass="15850">MKQTSEISKMQTLVDIKYQQQQESFARLVAHENRLKNALHKLDDQLANSRTNSDRSLQAIGADVIWEAWVGKKKKELNMELAQFLALKELHIDQIRQAYGKVLVTQGLSEKLKKGEKQKMAQIQLDRTISNHLIKRL</sequence>
<protein>
    <recommendedName>
        <fullName evidence="3">Flagellar FliJ protein</fullName>
    </recommendedName>
</protein>
<gene>
    <name evidence="1" type="ORF">DSW25_01130</name>
</gene>
<accession>A0A073IND3</accession>
<evidence type="ECO:0008006" key="3">
    <source>
        <dbReference type="Google" id="ProtNLM"/>
    </source>
</evidence>
<name>A0A073IND3_9RHOB</name>
<dbReference type="AlphaFoldDB" id="A0A073IND3"/>
<dbReference type="EMBL" id="JAMC01000001">
    <property type="protein sequence ID" value="KEJ91055.1"/>
    <property type="molecule type" value="Genomic_DNA"/>
</dbReference>
<dbReference type="eggNOG" id="ENOG5033JUX">
    <property type="taxonomic scope" value="Bacteria"/>
</dbReference>
<organism evidence="1 2">
    <name type="scientific">Sulfitobacter donghicola DSW-25 = KCTC 12864 = JCM 14565</name>
    <dbReference type="NCBI Taxonomy" id="1300350"/>
    <lineage>
        <taxon>Bacteria</taxon>
        <taxon>Pseudomonadati</taxon>
        <taxon>Pseudomonadota</taxon>
        <taxon>Alphaproteobacteria</taxon>
        <taxon>Rhodobacterales</taxon>
        <taxon>Roseobacteraceae</taxon>
        <taxon>Sulfitobacter</taxon>
    </lineage>
</organism>
<reference evidence="1 2" key="1">
    <citation type="submission" date="2014-01" db="EMBL/GenBank/DDBJ databases">
        <title>Sulfitobacter donghicola JCM 14565 Genome Sequencing.</title>
        <authorList>
            <person name="Lai Q."/>
            <person name="Hong Z."/>
        </authorList>
    </citation>
    <scope>NUCLEOTIDE SEQUENCE [LARGE SCALE GENOMIC DNA]</scope>
    <source>
        <strain evidence="1 2">JCM 14565</strain>
    </source>
</reference>
<dbReference type="OrthoDB" id="7861976at2"/>
<dbReference type="STRING" id="1300350.Z948_1514"/>
<dbReference type="Proteomes" id="UP000027734">
    <property type="component" value="Unassembled WGS sequence"/>
</dbReference>
<dbReference type="RefSeq" id="WP_025058924.1">
    <property type="nucleotide sequence ID" value="NZ_JAMC01000001.1"/>
</dbReference>
<keyword evidence="2" id="KW-1185">Reference proteome</keyword>
<proteinExistence type="predicted"/>
<comment type="caution">
    <text evidence="1">The sequence shown here is derived from an EMBL/GenBank/DDBJ whole genome shotgun (WGS) entry which is preliminary data.</text>
</comment>